<comment type="caution">
    <text evidence="1">The sequence shown here is derived from an EMBL/GenBank/DDBJ whole genome shotgun (WGS) entry which is preliminary data.</text>
</comment>
<evidence type="ECO:0000313" key="2">
    <source>
        <dbReference type="Proteomes" id="UP001606300"/>
    </source>
</evidence>
<dbReference type="EMBL" id="JBIGHY010000003">
    <property type="protein sequence ID" value="MFG6414596.1"/>
    <property type="molecule type" value="Genomic_DNA"/>
</dbReference>
<organism evidence="1 2">
    <name type="scientific">Pelomonas dachongensis</name>
    <dbReference type="NCBI Taxonomy" id="3299029"/>
    <lineage>
        <taxon>Bacteria</taxon>
        <taxon>Pseudomonadati</taxon>
        <taxon>Pseudomonadota</taxon>
        <taxon>Betaproteobacteria</taxon>
        <taxon>Burkholderiales</taxon>
        <taxon>Sphaerotilaceae</taxon>
        <taxon>Roseateles</taxon>
    </lineage>
</organism>
<gene>
    <name evidence="1" type="ORF">ACG02S_11885</name>
</gene>
<protein>
    <submittedName>
        <fullName evidence="1">Uncharacterized protein</fullName>
    </submittedName>
</protein>
<reference evidence="1 2" key="1">
    <citation type="submission" date="2024-09" db="EMBL/GenBank/DDBJ databases">
        <title>Novel species of the genus Pelomonas and Roseateles isolated from streams.</title>
        <authorList>
            <person name="Lu H."/>
        </authorList>
    </citation>
    <scope>NUCLEOTIDE SEQUENCE [LARGE SCALE GENOMIC DNA]</scope>
    <source>
        <strain evidence="1 2">DC23W</strain>
    </source>
</reference>
<evidence type="ECO:0000313" key="1">
    <source>
        <dbReference type="EMBL" id="MFG6414596.1"/>
    </source>
</evidence>
<accession>A0ABW7EM72</accession>
<proteinExistence type="predicted"/>
<dbReference type="RefSeq" id="WP_394470667.1">
    <property type="nucleotide sequence ID" value="NZ_JBIGHY010000003.1"/>
</dbReference>
<dbReference type="Proteomes" id="UP001606300">
    <property type="component" value="Unassembled WGS sequence"/>
</dbReference>
<sequence>MTITSVRIYYYPRGERRERKLTGSHWGFAEWFERRLKPIREQLRGPEVKGVNIVNLMLREEPAHAPRPNEWLPLLNTFEFSFVCDLRPLEAASPMENIAKLMPFYAVIAEQAPWPQVRTISAVLAQPLTEEDRRTLRPFLQWPRGIGGEGYLGRLPGGANAG</sequence>
<name>A0ABW7EM72_9BURK</name>
<keyword evidence="2" id="KW-1185">Reference proteome</keyword>